<protein>
    <recommendedName>
        <fullName evidence="2">FAM194 C-terminal domain-containing protein</fullName>
    </recommendedName>
</protein>
<dbReference type="EMBL" id="CAJNOJ010000002">
    <property type="protein sequence ID" value="CAF0726923.1"/>
    <property type="molecule type" value="Genomic_DNA"/>
</dbReference>
<dbReference type="AlphaFoldDB" id="A0A813MU90"/>
<dbReference type="Proteomes" id="UP000663852">
    <property type="component" value="Unassembled WGS sequence"/>
</dbReference>
<proteinExistence type="predicted"/>
<dbReference type="PANTHER" id="PTHR23093">
    <property type="entry name" value="SIMILAR TO CHROMOSOME 3 OPEN READING FRAME 20"/>
    <property type="match status" value="1"/>
</dbReference>
<dbReference type="Pfam" id="PF14977">
    <property type="entry name" value="FAM194"/>
    <property type="match status" value="1"/>
</dbReference>
<organism evidence="3 4">
    <name type="scientific">Adineta ricciae</name>
    <name type="common">Rotifer</name>
    <dbReference type="NCBI Taxonomy" id="249248"/>
    <lineage>
        <taxon>Eukaryota</taxon>
        <taxon>Metazoa</taxon>
        <taxon>Spiralia</taxon>
        <taxon>Gnathifera</taxon>
        <taxon>Rotifera</taxon>
        <taxon>Eurotatoria</taxon>
        <taxon>Bdelloidea</taxon>
        <taxon>Adinetida</taxon>
        <taxon>Adinetidae</taxon>
        <taxon>Adineta</taxon>
    </lineage>
</organism>
<comment type="caution">
    <text evidence="3">The sequence shown here is derived from an EMBL/GenBank/DDBJ whole genome shotgun (WGS) entry which is preliminary data.</text>
</comment>
<accession>A0A813MU90</accession>
<feature type="compositionally biased region" description="Basic and acidic residues" evidence="1">
    <location>
        <begin position="1"/>
        <end position="12"/>
    </location>
</feature>
<feature type="compositionally biased region" description="Acidic residues" evidence="1">
    <location>
        <begin position="103"/>
        <end position="113"/>
    </location>
</feature>
<gene>
    <name evidence="3" type="ORF">EDS130_LOCUS778</name>
</gene>
<feature type="region of interest" description="Disordered" evidence="1">
    <location>
        <begin position="1"/>
        <end position="25"/>
    </location>
</feature>
<feature type="region of interest" description="Disordered" evidence="1">
    <location>
        <begin position="584"/>
        <end position="616"/>
    </location>
</feature>
<dbReference type="InterPro" id="IPR029281">
    <property type="entry name" value="FAM194_C"/>
</dbReference>
<evidence type="ECO:0000259" key="2">
    <source>
        <dbReference type="Pfam" id="PF14977"/>
    </source>
</evidence>
<dbReference type="PANTHER" id="PTHR23093:SF18">
    <property type="entry name" value="GLUTAMATE RICH 6"/>
    <property type="match status" value="1"/>
</dbReference>
<feature type="region of interest" description="Disordered" evidence="1">
    <location>
        <begin position="99"/>
        <end position="132"/>
    </location>
</feature>
<feature type="region of interest" description="Disordered" evidence="1">
    <location>
        <begin position="49"/>
        <end position="79"/>
    </location>
</feature>
<evidence type="ECO:0000313" key="4">
    <source>
        <dbReference type="Proteomes" id="UP000663852"/>
    </source>
</evidence>
<evidence type="ECO:0000256" key="1">
    <source>
        <dbReference type="SAM" id="MobiDB-lite"/>
    </source>
</evidence>
<evidence type="ECO:0000313" key="3">
    <source>
        <dbReference type="EMBL" id="CAF0726923.1"/>
    </source>
</evidence>
<feature type="domain" description="FAM194 C-terminal" evidence="2">
    <location>
        <begin position="381"/>
        <end position="573"/>
    </location>
</feature>
<reference evidence="3" key="1">
    <citation type="submission" date="2021-02" db="EMBL/GenBank/DDBJ databases">
        <authorList>
            <person name="Nowell W R."/>
        </authorList>
    </citation>
    <scope>NUCLEOTIDE SEQUENCE</scope>
</reference>
<dbReference type="OrthoDB" id="527209at2759"/>
<sequence length="648" mass="73778">MLCISRSREATTERLSPSPSQPDHHVEQVVPVSGVIADEQNQVFALTATVDNVSAEPKKPEGQPTTRTRQKKIPKNSASISVQTDWTWKDMEMLEKYRVKEPEPEESDSDVEPIESVSKVEEPPEQVESTTTSLPELPIVTSVGLPPILQYNPESKQKLDDLPRTDEEINEDELRELGVHVYGRVPCEFCGKELRIWPTIVEQETSPPSELFCCTEYREFVEAVLEMQKEENSRLDSKPIDIQPHAKVRSRRARQLAEERAKARLWERNAAEQKRLEEQVQEFANSTNPKAMGRQTRRHHGMTARSTQNSAANASGAELAARMKTFTYQLSNLKYVEEGWTLKGPTDFEISSDEESDLEEHILIPRDISTVAFKKSERPLVQRFYKDGTTAAILFSTGTGSIYYPSGNLAVSISEVARAMLLYTAFTDEPSYASRQIAQFDPFGNGYCNFTSGNLRLQLTALEGIELNSDGSRRRRWHWWAKANSMTEPHIHAPPCQPILFHLNEEIAIKVCSQEKIYLRFSCELVDLKFKVGARLKVNNVNNLPSTQKSDPYDSYLKKKSTVLTRLLKNIHTEAQQYVKSQELIRSSQEPTRSVQESARTGHKTTVVSLSQQNRNKTPIKESLFPPIRQNEEKVQNNRRIYRSVVVT</sequence>
<name>A0A813MU90_ADIRI</name>